<evidence type="ECO:0000313" key="4">
    <source>
        <dbReference type="EMBL" id="CCO19266.1"/>
    </source>
</evidence>
<evidence type="ECO:0000256" key="1">
    <source>
        <dbReference type="SAM" id="Coils"/>
    </source>
</evidence>
<evidence type="ECO:0000313" key="5">
    <source>
        <dbReference type="Proteomes" id="UP000198341"/>
    </source>
</evidence>
<keyword evidence="3" id="KW-1133">Transmembrane helix</keyword>
<feature type="region of interest" description="Disordered" evidence="2">
    <location>
        <begin position="1"/>
        <end position="182"/>
    </location>
</feature>
<feature type="compositionally biased region" description="Low complexity" evidence="2">
    <location>
        <begin position="162"/>
        <end position="174"/>
    </location>
</feature>
<feature type="compositionally biased region" description="Polar residues" evidence="2">
    <location>
        <begin position="77"/>
        <end position="86"/>
    </location>
</feature>
<keyword evidence="3" id="KW-0812">Transmembrane</keyword>
<dbReference type="GeneID" id="19012098"/>
<feature type="compositionally biased region" description="Polar residues" evidence="2">
    <location>
        <begin position="101"/>
        <end position="114"/>
    </location>
</feature>
<feature type="transmembrane region" description="Helical" evidence="3">
    <location>
        <begin position="274"/>
        <end position="299"/>
    </location>
</feature>
<reference evidence="4 5" key="1">
    <citation type="submission" date="2011-10" db="EMBL/GenBank/DDBJ databases">
        <authorList>
            <person name="Genoscope - CEA"/>
        </authorList>
    </citation>
    <scope>NUCLEOTIDE SEQUENCE [LARGE SCALE GENOMIC DNA]</scope>
    <source>
        <strain evidence="4 5">RCC 1105</strain>
    </source>
</reference>
<feature type="compositionally biased region" description="Polar residues" evidence="2">
    <location>
        <begin position="130"/>
        <end position="141"/>
    </location>
</feature>
<keyword evidence="5" id="KW-1185">Reference proteome</keyword>
<keyword evidence="1" id="KW-0175">Coiled coil</keyword>
<dbReference type="OrthoDB" id="10472112at2759"/>
<protein>
    <submittedName>
        <fullName evidence="4">Uncharacterized protein</fullName>
    </submittedName>
</protein>
<proteinExistence type="predicted"/>
<accession>K8EMI6</accession>
<feature type="compositionally biased region" description="Basic and acidic residues" evidence="2">
    <location>
        <begin position="115"/>
        <end position="125"/>
    </location>
</feature>
<evidence type="ECO:0000256" key="3">
    <source>
        <dbReference type="SAM" id="Phobius"/>
    </source>
</evidence>
<gene>
    <name evidence="4" type="ordered locus">Bathy13g01460</name>
</gene>
<dbReference type="EMBL" id="FO082266">
    <property type="protein sequence ID" value="CCO19266.1"/>
    <property type="molecule type" value="Genomic_DNA"/>
</dbReference>
<feature type="compositionally biased region" description="Basic residues" evidence="2">
    <location>
        <begin position="30"/>
        <end position="40"/>
    </location>
</feature>
<organism evidence="4 5">
    <name type="scientific">Bathycoccus prasinos</name>
    <dbReference type="NCBI Taxonomy" id="41875"/>
    <lineage>
        <taxon>Eukaryota</taxon>
        <taxon>Viridiplantae</taxon>
        <taxon>Chlorophyta</taxon>
        <taxon>Mamiellophyceae</taxon>
        <taxon>Mamiellales</taxon>
        <taxon>Bathycoccaceae</taxon>
        <taxon>Bathycoccus</taxon>
    </lineage>
</organism>
<keyword evidence="3" id="KW-0472">Membrane</keyword>
<dbReference type="AlphaFoldDB" id="K8EMI6"/>
<evidence type="ECO:0000256" key="2">
    <source>
        <dbReference type="SAM" id="MobiDB-lite"/>
    </source>
</evidence>
<dbReference type="Proteomes" id="UP000198341">
    <property type="component" value="Chromosome 13"/>
</dbReference>
<dbReference type="KEGG" id="bpg:Bathy13g01460"/>
<sequence length="349" mass="39942">MSALTVSLLSGRGVSTKSRTSNDSSSSVSMRKHYQRRSSLHHPTTTKNHHPRATPDRNWIKNNNKNSANNIQKSSKVRLNSPSFGGSSVLEDFDGQKPEIATTTRRSSTVNNPLRESKSRAENAMRARQFFNNKQSSSYANGGSAAFGSMVPEDEEASTSGQQELQQQQQQQQLEKQEREEQMSDIKKRMMVALECERQDLADGSVLFSFSEKPLTRQQKAALAAEEEKLQITSSDFERQPNFIERWFMTVRFQAATVSVEKAFFFVLSTPFRMVFWTFAYAMRLLFWIVTGRFSNLLFSLNKGKRRASKQLAANYSQMEIEKQRKEKMERERAFVEGSAKVARERLQL</sequence>
<feature type="compositionally biased region" description="Low complexity" evidence="2">
    <location>
        <begin position="14"/>
        <end position="29"/>
    </location>
</feature>
<feature type="coiled-coil region" evidence="1">
    <location>
        <begin position="309"/>
        <end position="346"/>
    </location>
</feature>
<dbReference type="RefSeq" id="XP_007509463.1">
    <property type="nucleotide sequence ID" value="XM_007509401.1"/>
</dbReference>
<name>K8EMI6_9CHLO</name>
<feature type="compositionally biased region" description="Low complexity" evidence="2">
    <location>
        <begin position="60"/>
        <end position="74"/>
    </location>
</feature>